<dbReference type="Pfam" id="PF00389">
    <property type="entry name" value="2-Hacid_dh"/>
    <property type="match status" value="1"/>
</dbReference>
<dbReference type="EC" id="1.1.1.28" evidence="7"/>
<dbReference type="InterPro" id="IPR006140">
    <property type="entry name" value="D-isomer_DH_NAD-bd"/>
</dbReference>
<evidence type="ECO:0000259" key="6">
    <source>
        <dbReference type="Pfam" id="PF02826"/>
    </source>
</evidence>
<dbReference type="FunFam" id="3.40.50.720:FF:000292">
    <property type="entry name" value="Putative D-lactate dehydrogenase"/>
    <property type="match status" value="1"/>
</dbReference>
<keyword evidence="3" id="KW-0520">NAD</keyword>
<dbReference type="PROSITE" id="PS00670">
    <property type="entry name" value="D_2_HYDROXYACID_DH_2"/>
    <property type="match status" value="1"/>
</dbReference>
<reference evidence="7" key="1">
    <citation type="submission" date="2019-11" db="EMBL/GenBank/DDBJ databases">
        <authorList>
            <person name="Feng L."/>
        </authorList>
    </citation>
    <scope>NUCLEOTIDE SEQUENCE</scope>
    <source>
        <strain evidence="7">AMuciniphilaLFYP55</strain>
    </source>
</reference>
<dbReference type="GO" id="GO:0008720">
    <property type="term" value="F:D-lactate dehydrogenase (NAD+) activity"/>
    <property type="evidence" value="ECO:0007669"/>
    <property type="project" value="UniProtKB-EC"/>
</dbReference>
<dbReference type="InterPro" id="IPR006139">
    <property type="entry name" value="D-isomer_2_OHA_DH_cat_dom"/>
</dbReference>
<organism evidence="7">
    <name type="scientific">Akkermansia muciniphila</name>
    <dbReference type="NCBI Taxonomy" id="239935"/>
    <lineage>
        <taxon>Bacteria</taxon>
        <taxon>Pseudomonadati</taxon>
        <taxon>Verrucomicrobiota</taxon>
        <taxon>Verrucomicrobiia</taxon>
        <taxon>Verrucomicrobiales</taxon>
        <taxon>Akkermansiaceae</taxon>
        <taxon>Akkermansia</taxon>
    </lineage>
</organism>
<gene>
    <name evidence="7" type="primary">ldhA</name>
    <name evidence="7" type="ORF">AMLFYP55_01067</name>
</gene>
<protein>
    <submittedName>
        <fullName evidence="7">D-lactate dehydrogenase</fullName>
        <ecNumber evidence="7">1.1.1.28</ecNumber>
    </submittedName>
</protein>
<evidence type="ECO:0000256" key="1">
    <source>
        <dbReference type="ARBA" id="ARBA00005854"/>
    </source>
</evidence>
<dbReference type="Gene3D" id="3.40.50.720">
    <property type="entry name" value="NAD(P)-binding Rossmann-like Domain"/>
    <property type="match status" value="2"/>
</dbReference>
<evidence type="ECO:0000256" key="4">
    <source>
        <dbReference type="RuleBase" id="RU003719"/>
    </source>
</evidence>
<evidence type="ECO:0000256" key="2">
    <source>
        <dbReference type="ARBA" id="ARBA00023002"/>
    </source>
</evidence>
<accession>A0A6N2UWM1</accession>
<dbReference type="PROSITE" id="PS00671">
    <property type="entry name" value="D_2_HYDROXYACID_DH_3"/>
    <property type="match status" value="1"/>
</dbReference>
<comment type="similarity">
    <text evidence="1 4">Belongs to the D-isomer specific 2-hydroxyacid dehydrogenase family.</text>
</comment>
<dbReference type="OrthoDB" id="9805416at2"/>
<dbReference type="Pfam" id="PF02826">
    <property type="entry name" value="2-Hacid_dh_C"/>
    <property type="match status" value="1"/>
</dbReference>
<dbReference type="InterPro" id="IPR029753">
    <property type="entry name" value="D-isomer_DH_CS"/>
</dbReference>
<sequence length="340" mass="38316">MTDHSCRIAFFDAKPYDRDSFNPINEREFHYDIRYFKGHLTPDSVPLTRGTDVACIFVNDTANREVIRSLKENGVKLLALRCAGFNNVDLKAAEEADLPVVRVPQYSPYAVAEHAVALMLSLNRKIHRAYWRTRDGNFSLHGLMGFDMNGKTAGIIGTGKIARILIRILKGFGMNILAYDPYPDQRFAEEAGITYTTLDDLYSRSDIISLHCPLTPETEYLINADSIGKMKDGVMIINTGRGKLINTEMLIDGLKSKKVGSAGLDVYEEEGEYFYEDKSDRIIDDDTLARLLSFNNVILTSHQGFFTKEALHNIAEVTLHNIRDFLEGKPLANRVSLQSH</sequence>
<name>A0A6N2UWM1_9BACT</name>
<dbReference type="GO" id="GO:0051287">
    <property type="term" value="F:NAD binding"/>
    <property type="evidence" value="ECO:0007669"/>
    <property type="project" value="InterPro"/>
</dbReference>
<dbReference type="RefSeq" id="WP_102721614.1">
    <property type="nucleotide sequence ID" value="NZ_CACRSS010000020.1"/>
</dbReference>
<dbReference type="EMBL" id="CACRSS010000020">
    <property type="protein sequence ID" value="VYT20541.1"/>
    <property type="molecule type" value="Genomic_DNA"/>
</dbReference>
<dbReference type="InterPro" id="IPR036291">
    <property type="entry name" value="NAD(P)-bd_dom_sf"/>
</dbReference>
<dbReference type="SUPFAM" id="SSF52283">
    <property type="entry name" value="Formate/glycerate dehydrogenase catalytic domain-like"/>
    <property type="match status" value="1"/>
</dbReference>
<evidence type="ECO:0000313" key="7">
    <source>
        <dbReference type="EMBL" id="VYT20541.1"/>
    </source>
</evidence>
<dbReference type="AlphaFoldDB" id="A0A6N2UWM1"/>
<dbReference type="PANTHER" id="PTHR43026:SF1">
    <property type="entry name" value="2-HYDROXYACID DEHYDROGENASE HOMOLOG 1-RELATED"/>
    <property type="match status" value="1"/>
</dbReference>
<feature type="domain" description="D-isomer specific 2-hydroxyacid dehydrogenase catalytic" evidence="5">
    <location>
        <begin position="9"/>
        <end position="335"/>
    </location>
</feature>
<dbReference type="SUPFAM" id="SSF51735">
    <property type="entry name" value="NAD(P)-binding Rossmann-fold domains"/>
    <property type="match status" value="1"/>
</dbReference>
<dbReference type="InterPro" id="IPR058205">
    <property type="entry name" value="D-LDH-like"/>
</dbReference>
<feature type="domain" description="D-isomer specific 2-hydroxyacid dehydrogenase NAD-binding" evidence="6">
    <location>
        <begin position="116"/>
        <end position="304"/>
    </location>
</feature>
<proteinExistence type="inferred from homology"/>
<dbReference type="PANTHER" id="PTHR43026">
    <property type="entry name" value="2-HYDROXYACID DEHYDROGENASE HOMOLOG 1-RELATED"/>
    <property type="match status" value="1"/>
</dbReference>
<evidence type="ECO:0000256" key="3">
    <source>
        <dbReference type="ARBA" id="ARBA00023027"/>
    </source>
</evidence>
<evidence type="ECO:0000259" key="5">
    <source>
        <dbReference type="Pfam" id="PF00389"/>
    </source>
</evidence>
<keyword evidence="2 4" id="KW-0560">Oxidoreductase</keyword>
<dbReference type="CDD" id="cd12183">
    <property type="entry name" value="LDH_like_2"/>
    <property type="match status" value="1"/>
</dbReference>